<keyword evidence="2" id="KW-1185">Reference proteome</keyword>
<proteinExistence type="predicted"/>
<name>A0A2P6Q3Y4_ROSCH</name>
<reference evidence="1 2" key="1">
    <citation type="journal article" date="2018" name="Nat. Genet.">
        <title>The Rosa genome provides new insights in the design of modern roses.</title>
        <authorList>
            <person name="Bendahmane M."/>
        </authorList>
    </citation>
    <scope>NUCLEOTIDE SEQUENCE [LARGE SCALE GENOMIC DNA]</scope>
    <source>
        <strain evidence="2">cv. Old Blush</strain>
    </source>
</reference>
<evidence type="ECO:0000313" key="1">
    <source>
        <dbReference type="EMBL" id="PRQ28892.1"/>
    </source>
</evidence>
<organism evidence="1 2">
    <name type="scientific">Rosa chinensis</name>
    <name type="common">China rose</name>
    <dbReference type="NCBI Taxonomy" id="74649"/>
    <lineage>
        <taxon>Eukaryota</taxon>
        <taxon>Viridiplantae</taxon>
        <taxon>Streptophyta</taxon>
        <taxon>Embryophyta</taxon>
        <taxon>Tracheophyta</taxon>
        <taxon>Spermatophyta</taxon>
        <taxon>Magnoliopsida</taxon>
        <taxon>eudicotyledons</taxon>
        <taxon>Gunneridae</taxon>
        <taxon>Pentapetalae</taxon>
        <taxon>rosids</taxon>
        <taxon>fabids</taxon>
        <taxon>Rosales</taxon>
        <taxon>Rosaceae</taxon>
        <taxon>Rosoideae</taxon>
        <taxon>Rosoideae incertae sedis</taxon>
        <taxon>Rosa</taxon>
    </lineage>
</organism>
<dbReference type="AlphaFoldDB" id="A0A2P6Q3Y4"/>
<evidence type="ECO:0000313" key="2">
    <source>
        <dbReference type="Proteomes" id="UP000238479"/>
    </source>
</evidence>
<dbReference type="Gramene" id="PRQ28892">
    <property type="protein sequence ID" value="PRQ28892"/>
    <property type="gene ID" value="RchiOBHm_Chr5g0007901"/>
</dbReference>
<comment type="caution">
    <text evidence="1">The sequence shown here is derived from an EMBL/GenBank/DDBJ whole genome shotgun (WGS) entry which is preliminary data.</text>
</comment>
<sequence length="58" mass="6489">MNSIKKKRKKKLQLVSFWQTSVGYVLIDSALIVSRREDAKSAAVLSQSDTTVSVAYQN</sequence>
<gene>
    <name evidence="1" type="ORF">RchiOBHm_Chr5g0007901</name>
</gene>
<protein>
    <submittedName>
        <fullName evidence="1">Uncharacterized protein</fullName>
    </submittedName>
</protein>
<accession>A0A2P6Q3Y4</accession>
<dbReference type="Proteomes" id="UP000238479">
    <property type="component" value="Chromosome 5"/>
</dbReference>
<dbReference type="EMBL" id="PDCK01000043">
    <property type="protein sequence ID" value="PRQ28892.1"/>
    <property type="molecule type" value="Genomic_DNA"/>
</dbReference>